<comment type="caution">
    <text evidence="1">The sequence shown here is derived from an EMBL/GenBank/DDBJ whole genome shotgun (WGS) entry which is preliminary data.</text>
</comment>
<proteinExistence type="predicted"/>
<sequence length="123" mass="12924">LRSLGSCGRQRQRLIDGDVWCLKGNCSGSDGLGRNCGHIGAGHATNGNVVLDTPVCRMHLGDVSDVVERELFSNGGEDLSSNYDLAAMQRGLSSVFRLQKTFECAALEGGPGAGDIEEGRDAA</sequence>
<feature type="non-terminal residue" evidence="1">
    <location>
        <position position="123"/>
    </location>
</feature>
<protein>
    <submittedName>
        <fullName evidence="1">Uncharacterized protein</fullName>
    </submittedName>
</protein>
<evidence type="ECO:0000313" key="2">
    <source>
        <dbReference type="Proteomes" id="UP001432027"/>
    </source>
</evidence>
<feature type="non-terminal residue" evidence="1">
    <location>
        <position position="1"/>
    </location>
</feature>
<gene>
    <name evidence="1" type="ORF">PENTCL1PPCAC_5036</name>
</gene>
<keyword evidence="2" id="KW-1185">Reference proteome</keyword>
<dbReference type="AlphaFoldDB" id="A0AAV5SHT0"/>
<accession>A0AAV5SHT0</accession>
<dbReference type="EMBL" id="BTSX01000002">
    <property type="protein sequence ID" value="GMS82861.1"/>
    <property type="molecule type" value="Genomic_DNA"/>
</dbReference>
<reference evidence="1" key="1">
    <citation type="submission" date="2023-10" db="EMBL/GenBank/DDBJ databases">
        <title>Genome assembly of Pristionchus species.</title>
        <authorList>
            <person name="Yoshida K."/>
            <person name="Sommer R.J."/>
        </authorList>
    </citation>
    <scope>NUCLEOTIDE SEQUENCE</scope>
    <source>
        <strain evidence="1">RS0144</strain>
    </source>
</reference>
<evidence type="ECO:0000313" key="1">
    <source>
        <dbReference type="EMBL" id="GMS82861.1"/>
    </source>
</evidence>
<name>A0AAV5SHT0_9BILA</name>
<dbReference type="Proteomes" id="UP001432027">
    <property type="component" value="Unassembled WGS sequence"/>
</dbReference>
<organism evidence="1 2">
    <name type="scientific">Pristionchus entomophagus</name>
    <dbReference type="NCBI Taxonomy" id="358040"/>
    <lineage>
        <taxon>Eukaryota</taxon>
        <taxon>Metazoa</taxon>
        <taxon>Ecdysozoa</taxon>
        <taxon>Nematoda</taxon>
        <taxon>Chromadorea</taxon>
        <taxon>Rhabditida</taxon>
        <taxon>Rhabditina</taxon>
        <taxon>Diplogasteromorpha</taxon>
        <taxon>Diplogasteroidea</taxon>
        <taxon>Neodiplogasteridae</taxon>
        <taxon>Pristionchus</taxon>
    </lineage>
</organism>